<evidence type="ECO:0000313" key="1">
    <source>
        <dbReference type="EMBL" id="KAF3338107.1"/>
    </source>
</evidence>
<keyword evidence="2" id="KW-1185">Reference proteome</keyword>
<dbReference type="PANTHER" id="PTHR37904">
    <property type="entry name" value="OS10G0566900 PROTEIN"/>
    <property type="match status" value="1"/>
</dbReference>
<dbReference type="Proteomes" id="UP000623129">
    <property type="component" value="Unassembled WGS sequence"/>
</dbReference>
<proteinExistence type="predicted"/>
<gene>
    <name evidence="1" type="ORF">FCM35_KLT18694</name>
</gene>
<comment type="caution">
    <text evidence="1">The sequence shown here is derived from an EMBL/GenBank/DDBJ whole genome shotgun (WGS) entry which is preliminary data.</text>
</comment>
<keyword evidence="1" id="KW-0418">Kinase</keyword>
<sequence>METTMRKLQQRYRRAIEEMEKWDEQQASLLSSFTNASSIIDRLQVLGASKNYGSLQNVVGIKEALLAKQLESLENYFCQTRDTIKEFHGIVKSLDKIARDANQLVKSGSSPTSKQMQLRVGTWSSLKDCLGGLRSISEMHQAESALKSAIVSSLTWKCSSSEIADLRRLLIDQPNIPKDEVQSILDLVFANEIS</sequence>
<dbReference type="Pfam" id="PF15011">
    <property type="entry name" value="CA109-like"/>
    <property type="match status" value="1"/>
</dbReference>
<name>A0A833RFL9_9POAL</name>
<reference evidence="1" key="1">
    <citation type="submission" date="2020-01" db="EMBL/GenBank/DDBJ databases">
        <title>Genome sequence of Kobresia littledalei, the first chromosome-level genome in the family Cyperaceae.</title>
        <authorList>
            <person name="Qu G."/>
        </authorList>
    </citation>
    <scope>NUCLEOTIDE SEQUENCE</scope>
    <source>
        <strain evidence="1">C.B.Clarke</strain>
        <tissue evidence="1">Leaf</tissue>
    </source>
</reference>
<protein>
    <submittedName>
        <fullName evidence="1">Casein Kinase 2 substrate</fullName>
    </submittedName>
</protein>
<dbReference type="GO" id="GO:0016301">
    <property type="term" value="F:kinase activity"/>
    <property type="evidence" value="ECO:0007669"/>
    <property type="project" value="UniProtKB-KW"/>
</dbReference>
<accession>A0A833RFL9</accession>
<organism evidence="1 2">
    <name type="scientific">Carex littledalei</name>
    <dbReference type="NCBI Taxonomy" id="544730"/>
    <lineage>
        <taxon>Eukaryota</taxon>
        <taxon>Viridiplantae</taxon>
        <taxon>Streptophyta</taxon>
        <taxon>Embryophyta</taxon>
        <taxon>Tracheophyta</taxon>
        <taxon>Spermatophyta</taxon>
        <taxon>Magnoliopsida</taxon>
        <taxon>Liliopsida</taxon>
        <taxon>Poales</taxon>
        <taxon>Cyperaceae</taxon>
        <taxon>Cyperoideae</taxon>
        <taxon>Cariceae</taxon>
        <taxon>Carex</taxon>
        <taxon>Carex subgen. Euthyceras</taxon>
    </lineage>
</organism>
<dbReference type="PANTHER" id="PTHR37904:SF2">
    <property type="entry name" value="OS10G0566900 PROTEIN"/>
    <property type="match status" value="1"/>
</dbReference>
<dbReference type="EMBL" id="SWLB01000006">
    <property type="protein sequence ID" value="KAF3338107.1"/>
    <property type="molecule type" value="Genomic_DNA"/>
</dbReference>
<dbReference type="AlphaFoldDB" id="A0A833RFL9"/>
<dbReference type="OrthoDB" id="2018540at2759"/>
<dbReference type="InterPro" id="IPR029159">
    <property type="entry name" value="CA109-like"/>
</dbReference>
<keyword evidence="1" id="KW-0808">Transferase</keyword>
<evidence type="ECO:0000313" key="2">
    <source>
        <dbReference type="Proteomes" id="UP000623129"/>
    </source>
</evidence>
<dbReference type="InterPro" id="IPR038985">
    <property type="entry name" value="OPRN-like"/>
</dbReference>